<dbReference type="KEGG" id="pti:PHATRDRAFT_44922"/>
<dbReference type="Gene3D" id="3.30.70.100">
    <property type="match status" value="1"/>
</dbReference>
<evidence type="ECO:0000256" key="3">
    <source>
        <dbReference type="SAM" id="SignalP"/>
    </source>
</evidence>
<dbReference type="RefSeq" id="XP_002179037.1">
    <property type="nucleotide sequence ID" value="XM_002179001.1"/>
</dbReference>
<dbReference type="InParanoid" id="B7FW44"/>
<dbReference type="InterPro" id="IPR036046">
    <property type="entry name" value="Acylphosphatase-like_dom_sf"/>
</dbReference>
<reference evidence="6" key="2">
    <citation type="submission" date="2008-08" db="EMBL/GenBank/DDBJ databases">
        <authorList>
            <consortium name="Diatom Consortium"/>
            <person name="Grigoriev I."/>
            <person name="Grimwood J."/>
            <person name="Kuo A."/>
            <person name="Otillar R.P."/>
            <person name="Salamov A."/>
            <person name="Detter J.C."/>
            <person name="Lindquist E."/>
            <person name="Shapiro H."/>
            <person name="Lucas S."/>
            <person name="Glavina del Rio T."/>
            <person name="Pitluck S."/>
            <person name="Rokhsar D."/>
            <person name="Bowler C."/>
        </authorList>
    </citation>
    <scope>GENOME REANNOTATION</scope>
    <source>
        <strain evidence="6">CCAP 1055/1</strain>
    </source>
</reference>
<protein>
    <recommendedName>
        <fullName evidence="4">Acylphosphatase-like domain-containing protein</fullName>
    </recommendedName>
</protein>
<evidence type="ECO:0000313" key="5">
    <source>
        <dbReference type="EMBL" id="EEC49735.1"/>
    </source>
</evidence>
<dbReference type="Proteomes" id="UP000000759">
    <property type="component" value="Chromosome 5"/>
</dbReference>
<feature type="signal peptide" evidence="3">
    <location>
        <begin position="1"/>
        <end position="25"/>
    </location>
</feature>
<dbReference type="GeneID" id="7199612"/>
<dbReference type="PROSITE" id="PS51160">
    <property type="entry name" value="ACYLPHOSPHATASE_3"/>
    <property type="match status" value="1"/>
</dbReference>
<comment type="caution">
    <text evidence="1">Lacks conserved residue(s) required for the propagation of feature annotation.</text>
</comment>
<evidence type="ECO:0000256" key="1">
    <source>
        <dbReference type="PROSITE-ProRule" id="PRU00520"/>
    </source>
</evidence>
<dbReference type="AlphaFoldDB" id="B7FW44"/>
<evidence type="ECO:0000313" key="6">
    <source>
        <dbReference type="Proteomes" id="UP000000759"/>
    </source>
</evidence>
<feature type="domain" description="Acylphosphatase-like" evidence="4">
    <location>
        <begin position="69"/>
        <end position="160"/>
    </location>
</feature>
<dbReference type="InterPro" id="IPR001792">
    <property type="entry name" value="Acylphosphatase-like_dom"/>
</dbReference>
<evidence type="ECO:0000256" key="2">
    <source>
        <dbReference type="RuleBase" id="RU004168"/>
    </source>
</evidence>
<dbReference type="OrthoDB" id="39743at2759"/>
<dbReference type="SUPFAM" id="SSF54975">
    <property type="entry name" value="Acylphosphatase/BLUF domain-like"/>
    <property type="match status" value="1"/>
</dbReference>
<comment type="similarity">
    <text evidence="2">Belongs to the acylphosphatase family.</text>
</comment>
<feature type="chain" id="PRO_5002855087" description="Acylphosphatase-like domain-containing protein" evidence="3">
    <location>
        <begin position="26"/>
        <end position="161"/>
    </location>
</feature>
<name>B7FW44_PHATC</name>
<reference evidence="5 6" key="1">
    <citation type="journal article" date="2008" name="Nature">
        <title>The Phaeodactylum genome reveals the evolutionary history of diatom genomes.</title>
        <authorList>
            <person name="Bowler C."/>
            <person name="Allen A.E."/>
            <person name="Badger J.H."/>
            <person name="Grimwood J."/>
            <person name="Jabbari K."/>
            <person name="Kuo A."/>
            <person name="Maheswari U."/>
            <person name="Martens C."/>
            <person name="Maumus F."/>
            <person name="Otillar R.P."/>
            <person name="Rayko E."/>
            <person name="Salamov A."/>
            <person name="Vandepoele K."/>
            <person name="Beszteri B."/>
            <person name="Gruber A."/>
            <person name="Heijde M."/>
            <person name="Katinka M."/>
            <person name="Mock T."/>
            <person name="Valentin K."/>
            <person name="Verret F."/>
            <person name="Berges J.A."/>
            <person name="Brownlee C."/>
            <person name="Cadoret J.P."/>
            <person name="Chiovitti A."/>
            <person name="Choi C.J."/>
            <person name="Coesel S."/>
            <person name="De Martino A."/>
            <person name="Detter J.C."/>
            <person name="Durkin C."/>
            <person name="Falciatore A."/>
            <person name="Fournet J."/>
            <person name="Haruta M."/>
            <person name="Huysman M.J."/>
            <person name="Jenkins B.D."/>
            <person name="Jiroutova K."/>
            <person name="Jorgensen R.E."/>
            <person name="Joubert Y."/>
            <person name="Kaplan A."/>
            <person name="Kroger N."/>
            <person name="Kroth P.G."/>
            <person name="La Roche J."/>
            <person name="Lindquist E."/>
            <person name="Lommer M."/>
            <person name="Martin-Jezequel V."/>
            <person name="Lopez P.J."/>
            <person name="Lucas S."/>
            <person name="Mangogna M."/>
            <person name="McGinnis K."/>
            <person name="Medlin L.K."/>
            <person name="Montsant A."/>
            <person name="Oudot-Le Secq M.P."/>
            <person name="Napoli C."/>
            <person name="Obornik M."/>
            <person name="Parker M.S."/>
            <person name="Petit J.L."/>
            <person name="Porcel B.M."/>
            <person name="Poulsen N."/>
            <person name="Robison M."/>
            <person name="Rychlewski L."/>
            <person name="Rynearson T.A."/>
            <person name="Schmutz J."/>
            <person name="Shapiro H."/>
            <person name="Siaut M."/>
            <person name="Stanley M."/>
            <person name="Sussman M.R."/>
            <person name="Taylor A.R."/>
            <person name="Vardi A."/>
            <person name="von Dassow P."/>
            <person name="Vyverman W."/>
            <person name="Willis A."/>
            <person name="Wyrwicz L.S."/>
            <person name="Rokhsar D.S."/>
            <person name="Weissenbach J."/>
            <person name="Armbrust E.V."/>
            <person name="Green B.R."/>
            <person name="Van de Peer Y."/>
            <person name="Grigoriev I.V."/>
        </authorList>
    </citation>
    <scope>NUCLEOTIDE SEQUENCE [LARGE SCALE GENOMIC DNA]</scope>
    <source>
        <strain evidence="5 6">CCAP 1055/1</strain>
    </source>
</reference>
<keyword evidence="3" id="KW-0732">Signal</keyword>
<dbReference type="PaxDb" id="2850-Phatr44922"/>
<keyword evidence="6" id="KW-1185">Reference proteome</keyword>
<accession>B7FW44</accession>
<organism evidence="5 6">
    <name type="scientific">Phaeodactylum tricornutum (strain CCAP 1055/1)</name>
    <dbReference type="NCBI Taxonomy" id="556484"/>
    <lineage>
        <taxon>Eukaryota</taxon>
        <taxon>Sar</taxon>
        <taxon>Stramenopiles</taxon>
        <taxon>Ochrophyta</taxon>
        <taxon>Bacillariophyta</taxon>
        <taxon>Bacillariophyceae</taxon>
        <taxon>Bacillariophycidae</taxon>
        <taxon>Naviculales</taxon>
        <taxon>Phaeodactylaceae</taxon>
        <taxon>Phaeodactylum</taxon>
    </lineage>
</organism>
<dbReference type="eggNOG" id="ENOG502SES2">
    <property type="taxonomic scope" value="Eukaryota"/>
</dbReference>
<dbReference type="Pfam" id="PF00708">
    <property type="entry name" value="Acylphosphatase"/>
    <property type="match status" value="1"/>
</dbReference>
<gene>
    <name evidence="5" type="ORF">PHATRDRAFT_44922</name>
</gene>
<evidence type="ECO:0000259" key="4">
    <source>
        <dbReference type="PROSITE" id="PS51160"/>
    </source>
</evidence>
<proteinExistence type="inferred from homology"/>
<sequence length="161" mass="17359">MVSCSNVVRSLVICCLLGCLARIGAFSTQPRTPTAGASCTSFSFHGTLWCSASDKAASNIAGGPKEIVARRILVTGDVQGGYLRACILNEAGRFRRLVGTMSPPEEGDSAEIYVEGKRKVVDGFIRWCKKADIGLSQTMNVIEVLEEEPTGLYDAFYVKTK</sequence>
<dbReference type="HOGENOM" id="CLU_2927573_0_0_1"/>
<dbReference type="EMBL" id="CM000608">
    <property type="protein sequence ID" value="EEC49735.1"/>
    <property type="molecule type" value="Genomic_DNA"/>
</dbReference>